<dbReference type="Pfam" id="PF00890">
    <property type="entry name" value="FAD_binding_2"/>
    <property type="match status" value="1"/>
</dbReference>
<comment type="cofactor">
    <cofactor evidence="5">
        <name>FMN</name>
        <dbReference type="ChEBI" id="CHEBI:58210"/>
    </cofactor>
    <text evidence="5">Binds 1 or 2 FMN covalently per subunit.</text>
</comment>
<feature type="signal peptide" evidence="5">
    <location>
        <begin position="1"/>
        <end position="24"/>
    </location>
</feature>
<dbReference type="GO" id="GO:0016491">
    <property type="term" value="F:oxidoreductase activity"/>
    <property type="evidence" value="ECO:0007669"/>
    <property type="project" value="UniProtKB-KW"/>
</dbReference>
<dbReference type="Proteomes" id="UP000671908">
    <property type="component" value="Chromosome"/>
</dbReference>
<dbReference type="InterPro" id="IPR050315">
    <property type="entry name" value="FAD-oxidoreductase_2"/>
</dbReference>
<dbReference type="GO" id="GO:0010181">
    <property type="term" value="F:FMN binding"/>
    <property type="evidence" value="ECO:0007669"/>
    <property type="project" value="InterPro"/>
</dbReference>
<dbReference type="InterPro" id="IPR007329">
    <property type="entry name" value="FMN-bd"/>
</dbReference>
<keyword evidence="4 5" id="KW-0560">Oxidoreductase</keyword>
<evidence type="ECO:0000313" key="7">
    <source>
        <dbReference type="EMBL" id="QTQ14424.1"/>
    </source>
</evidence>
<dbReference type="KEGG" id="tpav:HRQ91_08135"/>
<dbReference type="InterPro" id="IPR027477">
    <property type="entry name" value="Succ_DH/fumarate_Rdtase_cat_sf"/>
</dbReference>
<dbReference type="PANTHER" id="PTHR43400">
    <property type="entry name" value="FUMARATE REDUCTASE"/>
    <property type="match status" value="1"/>
</dbReference>
<dbReference type="Gene3D" id="3.90.1010.20">
    <property type="match status" value="1"/>
</dbReference>
<name>A0A975F5M8_9SPIR</name>
<evidence type="ECO:0000256" key="4">
    <source>
        <dbReference type="ARBA" id="ARBA00023002"/>
    </source>
</evidence>
<dbReference type="EMBL" id="CP054142">
    <property type="protein sequence ID" value="QTQ14424.1"/>
    <property type="molecule type" value="Genomic_DNA"/>
</dbReference>
<dbReference type="PANTHER" id="PTHR43400:SF7">
    <property type="entry name" value="FAD-DEPENDENT OXIDOREDUCTASE 2 FAD BINDING DOMAIN-CONTAINING PROTEIN"/>
    <property type="match status" value="1"/>
</dbReference>
<dbReference type="AlphaFoldDB" id="A0A975F5M8"/>
<comment type="similarity">
    <text evidence="1 5">Belongs to the FAD-dependent oxidoreductase 2 family. FRD/SDH subfamily.</text>
</comment>
<keyword evidence="5" id="KW-0732">Signal</keyword>
<evidence type="ECO:0000256" key="5">
    <source>
        <dbReference type="RuleBase" id="RU366062"/>
    </source>
</evidence>
<dbReference type="SMART" id="SM00900">
    <property type="entry name" value="FMN_bind"/>
    <property type="match status" value="1"/>
</dbReference>
<evidence type="ECO:0000259" key="6">
    <source>
        <dbReference type="SMART" id="SM00900"/>
    </source>
</evidence>
<dbReference type="SUPFAM" id="SSF51905">
    <property type="entry name" value="FAD/NAD(P)-binding domain"/>
    <property type="match status" value="1"/>
</dbReference>
<protein>
    <recommendedName>
        <fullName evidence="5">Urocanate reductase</fullName>
        <ecNumber evidence="5">1.3.99.33</ecNumber>
    </recommendedName>
</protein>
<dbReference type="Gene3D" id="3.90.700.10">
    <property type="entry name" value="Succinate dehydrogenase/fumarate reductase flavoprotein, catalytic domain"/>
    <property type="match status" value="1"/>
</dbReference>
<dbReference type="InterPro" id="IPR003953">
    <property type="entry name" value="FAD-dep_OxRdtase_2_FAD-bd"/>
</dbReference>
<dbReference type="PRINTS" id="PR00368">
    <property type="entry name" value="FADPNR"/>
</dbReference>
<dbReference type="InterPro" id="IPR010960">
    <property type="entry name" value="Flavocytochrome_c"/>
</dbReference>
<dbReference type="Pfam" id="PF04205">
    <property type="entry name" value="FMN_bind"/>
    <property type="match status" value="1"/>
</dbReference>
<evidence type="ECO:0000256" key="1">
    <source>
        <dbReference type="ARBA" id="ARBA00008040"/>
    </source>
</evidence>
<feature type="domain" description="FMN-binding" evidence="6">
    <location>
        <begin position="40"/>
        <end position="114"/>
    </location>
</feature>
<dbReference type="NCBIfam" id="TIGR01813">
    <property type="entry name" value="flavo_cyto_c"/>
    <property type="match status" value="1"/>
</dbReference>
<sequence length="593" mass="62718">MEITMKKMLLNFCAVLALCLAGCAKGGSYTAGTYTASAKGMGGDVNVSVTFSKSAITKIEIGAHNETPGISDTPIKEIPAQIIKTQSLAVDMVSGATFTSKAILAAVADTVEQAGGDVAALQSKKAKAKAGKAVKKTTDVVIIGGGGAGLSAAVEAASHGAKVILIEKMPILGGNTLLSYAELACPNNWLQQGKGIKDSPEQFAKEMYEGGGKFAKKELVDIVANNATAGALWLRDVIGVKYQDYLVHEGGHSVPRAVEPIELGAGMITPLKEYAEKIGVEILLNTKGEELIKDKSGKIVGVQAVQKDNTPIVLTANRAVVLATGGFGANVEMRQKYNKRWETLDASVKTTNSPAIVGDGIVMAEKVNANLIGMEYIQLYPFNNPITGVFYGIEAPSWSGEGLIYVNKDGKRFVNEVGMRDVRAEGILAQGGVAYAIYNQEVADRLHLEEKFKDEYAKTLADGVFFKADTLEEIANHFGINAANLVKTMDAYNKGIENNNDEFGRKTSMVTMKSGPWFILKGVVSVHHTMGGVEINEKAQVLDVNGKPIPGLYAAGEVTGGIHGNNRVGTCAISDIVVFGRIAGTNAANTAQQ</sequence>
<dbReference type="SUPFAM" id="SSF56425">
    <property type="entry name" value="Succinate dehydrogenase/fumarate reductase flavoprotein, catalytic domain"/>
    <property type="match status" value="1"/>
</dbReference>
<keyword evidence="8" id="KW-1185">Reference proteome</keyword>
<keyword evidence="2 5" id="KW-0285">Flavoprotein</keyword>
<organism evidence="7 8">
    <name type="scientific">Treponema parvum</name>
    <dbReference type="NCBI Taxonomy" id="138851"/>
    <lineage>
        <taxon>Bacteria</taxon>
        <taxon>Pseudomonadati</taxon>
        <taxon>Spirochaetota</taxon>
        <taxon>Spirochaetia</taxon>
        <taxon>Spirochaetales</taxon>
        <taxon>Treponemataceae</taxon>
        <taxon>Treponema</taxon>
    </lineage>
</organism>
<dbReference type="Gene3D" id="3.50.50.60">
    <property type="entry name" value="FAD/NAD(P)-binding domain"/>
    <property type="match status" value="1"/>
</dbReference>
<evidence type="ECO:0000256" key="3">
    <source>
        <dbReference type="ARBA" id="ARBA00022827"/>
    </source>
</evidence>
<comment type="catalytic activity">
    <reaction evidence="5">
        <text>dihydrourocanate + A = urocanate + AH2</text>
        <dbReference type="Rhea" id="RHEA:36059"/>
        <dbReference type="ChEBI" id="CHEBI:13193"/>
        <dbReference type="ChEBI" id="CHEBI:17499"/>
        <dbReference type="ChEBI" id="CHEBI:27247"/>
        <dbReference type="ChEBI" id="CHEBI:72991"/>
        <dbReference type="EC" id="1.3.99.33"/>
    </reaction>
</comment>
<reference evidence="7 8" key="1">
    <citation type="journal article" date="2021" name="Microbiol. Resour. Announc.">
        <title>Complete Genome Sequences of Three Human Oral Treponema parvum Isolates.</title>
        <authorList>
            <person name="Zeng H."/>
            <person name="Watt R.M."/>
        </authorList>
    </citation>
    <scope>NUCLEOTIDE SEQUENCE [LARGE SCALE GENOMIC DNA]</scope>
    <source>
        <strain evidence="7 8">ATCC 700770</strain>
    </source>
</reference>
<dbReference type="InterPro" id="IPR036188">
    <property type="entry name" value="FAD/NAD-bd_sf"/>
</dbReference>
<accession>A0A975F5M8</accession>
<dbReference type="EC" id="1.3.99.33" evidence="5"/>
<gene>
    <name evidence="7" type="ORF">HRQ91_08135</name>
</gene>
<keyword evidence="3 5" id="KW-0274">FAD</keyword>
<comment type="cofactor">
    <cofactor evidence="5">
        <name>FAD</name>
        <dbReference type="ChEBI" id="CHEBI:57692"/>
    </cofactor>
    <text evidence="5">Binds 1 FAD per subunit.</text>
</comment>
<evidence type="ECO:0000256" key="2">
    <source>
        <dbReference type="ARBA" id="ARBA00022630"/>
    </source>
</evidence>
<dbReference type="RefSeq" id="WP_210119080.1">
    <property type="nucleotide sequence ID" value="NZ_CP054142.1"/>
</dbReference>
<proteinExistence type="inferred from homology"/>
<dbReference type="GO" id="GO:0016020">
    <property type="term" value="C:membrane"/>
    <property type="evidence" value="ECO:0007669"/>
    <property type="project" value="InterPro"/>
</dbReference>
<evidence type="ECO:0000313" key="8">
    <source>
        <dbReference type="Proteomes" id="UP000671908"/>
    </source>
</evidence>
<feature type="chain" id="PRO_5038159854" description="Urocanate reductase" evidence="5">
    <location>
        <begin position="25"/>
        <end position="593"/>
    </location>
</feature>